<name>A0A4R8UWL9_9MICO</name>
<keyword evidence="1" id="KW-1133">Transmembrane helix</keyword>
<feature type="transmembrane region" description="Helical" evidence="1">
    <location>
        <begin position="16"/>
        <end position="36"/>
    </location>
</feature>
<reference evidence="2 3" key="1">
    <citation type="submission" date="2019-03" db="EMBL/GenBank/DDBJ databases">
        <title>Genomics of glacier-inhabiting Cryobacterium strains.</title>
        <authorList>
            <person name="Liu Q."/>
            <person name="Xin Y.-H."/>
        </authorList>
    </citation>
    <scope>NUCLEOTIDE SEQUENCE [LARGE SCALE GENOMIC DNA]</scope>
    <source>
        <strain evidence="2 3">HLT2-23</strain>
    </source>
</reference>
<dbReference type="Proteomes" id="UP000298173">
    <property type="component" value="Unassembled WGS sequence"/>
</dbReference>
<accession>A0A4R8UWL9</accession>
<feature type="transmembrane region" description="Helical" evidence="1">
    <location>
        <begin position="212"/>
        <end position="233"/>
    </location>
</feature>
<feature type="transmembrane region" description="Helical" evidence="1">
    <location>
        <begin position="74"/>
        <end position="92"/>
    </location>
</feature>
<feature type="transmembrane region" description="Helical" evidence="1">
    <location>
        <begin position="190"/>
        <end position="205"/>
    </location>
</feature>
<dbReference type="EMBL" id="SOEY01000023">
    <property type="protein sequence ID" value="TFB71897.1"/>
    <property type="molecule type" value="Genomic_DNA"/>
</dbReference>
<proteinExistence type="predicted"/>
<evidence type="ECO:0000313" key="3">
    <source>
        <dbReference type="Proteomes" id="UP000298173"/>
    </source>
</evidence>
<keyword evidence="1" id="KW-0472">Membrane</keyword>
<protein>
    <recommendedName>
        <fullName evidence="4">O-antigen ligase domain-containing protein</fullName>
    </recommendedName>
</protein>
<sequence length="412" mass="44413">MVFLVVNLHLLRNVSLVLYLALYLLTVAYVWVQYILSGKSQLLSGRGVAFYLWIATAFFAFVTSLLLISPSGAVQGLVRFLFAAPIFMALVVFTDNLADLRKHLITFAGFFALASVSLPLQFFTGPISWFAEISERGGYVRYASLLGSLPTIGVMVGIYIVLSQCLSLKLRLLFLPLMIISAIVSLNKSAIVNVAIGVVIMALLNRRSISKLAIGGVTLALLVAIGALFVPGLDGRVATSLQSFGGLARDSTVVNNDTNVLDGAWERIITLPKANFDALREIHSPLVYITGAGYGMGNTALVPSSDVLAPMAHNQFAEQLTVFGPLAGGIQFYILVMIGTALKRSYSRTHQKVYLVVFLAFLLMMINSIFANGTLYHPAGASIFYLSLFVAVASDVLDNSVPVGRGRYGPLG</sequence>
<feature type="transmembrane region" description="Helical" evidence="1">
    <location>
        <begin position="48"/>
        <end position="68"/>
    </location>
</feature>
<feature type="transmembrane region" description="Helical" evidence="1">
    <location>
        <begin position="320"/>
        <end position="341"/>
    </location>
</feature>
<organism evidence="2 3">
    <name type="scientific">Cryobacterium glaciale</name>
    <dbReference type="NCBI Taxonomy" id="1259145"/>
    <lineage>
        <taxon>Bacteria</taxon>
        <taxon>Bacillati</taxon>
        <taxon>Actinomycetota</taxon>
        <taxon>Actinomycetes</taxon>
        <taxon>Micrococcales</taxon>
        <taxon>Microbacteriaceae</taxon>
        <taxon>Cryobacterium</taxon>
    </lineage>
</organism>
<keyword evidence="1" id="KW-0812">Transmembrane</keyword>
<evidence type="ECO:0000313" key="2">
    <source>
        <dbReference type="EMBL" id="TFB71897.1"/>
    </source>
</evidence>
<comment type="caution">
    <text evidence="2">The sequence shown here is derived from an EMBL/GenBank/DDBJ whole genome shotgun (WGS) entry which is preliminary data.</text>
</comment>
<dbReference type="OrthoDB" id="5116192at2"/>
<dbReference type="AlphaFoldDB" id="A0A4R8UWL9"/>
<evidence type="ECO:0000256" key="1">
    <source>
        <dbReference type="SAM" id="Phobius"/>
    </source>
</evidence>
<feature type="transmembrane region" description="Helical" evidence="1">
    <location>
        <begin position="353"/>
        <end position="370"/>
    </location>
</feature>
<evidence type="ECO:0008006" key="4">
    <source>
        <dbReference type="Google" id="ProtNLM"/>
    </source>
</evidence>
<gene>
    <name evidence="2" type="ORF">E3O06_11600</name>
</gene>
<feature type="transmembrane region" description="Helical" evidence="1">
    <location>
        <begin position="104"/>
        <end position="122"/>
    </location>
</feature>
<feature type="transmembrane region" description="Helical" evidence="1">
    <location>
        <begin position="142"/>
        <end position="161"/>
    </location>
</feature>
<keyword evidence="3" id="KW-1185">Reference proteome</keyword>
<dbReference type="RefSeq" id="WP_134503548.1">
    <property type="nucleotide sequence ID" value="NZ_SOEY01000023.1"/>
</dbReference>